<name>A0A0L0FDE3_9EUKA</name>
<dbReference type="RefSeq" id="XP_014148684.1">
    <property type="nucleotide sequence ID" value="XM_014293209.1"/>
</dbReference>
<dbReference type="InterPro" id="IPR001128">
    <property type="entry name" value="Cyt_P450"/>
</dbReference>
<evidence type="ECO:0000313" key="6">
    <source>
        <dbReference type="EMBL" id="KNC74782.1"/>
    </source>
</evidence>
<keyword evidence="2 5" id="KW-0479">Metal-binding</keyword>
<protein>
    <recommendedName>
        <fullName evidence="8">Cytochrome P450</fullName>
    </recommendedName>
</protein>
<dbReference type="PRINTS" id="PR00463">
    <property type="entry name" value="EP450I"/>
</dbReference>
<dbReference type="eggNOG" id="KOG0157">
    <property type="taxonomic scope" value="Eukaryota"/>
</dbReference>
<keyword evidence="3" id="KW-0560">Oxidoreductase</keyword>
<dbReference type="GO" id="GO:0005506">
    <property type="term" value="F:iron ion binding"/>
    <property type="evidence" value="ECO:0007669"/>
    <property type="project" value="InterPro"/>
</dbReference>
<evidence type="ECO:0008006" key="8">
    <source>
        <dbReference type="Google" id="ProtNLM"/>
    </source>
</evidence>
<evidence type="ECO:0000256" key="1">
    <source>
        <dbReference type="ARBA" id="ARBA00010617"/>
    </source>
</evidence>
<dbReference type="Proteomes" id="UP000054560">
    <property type="component" value="Unassembled WGS sequence"/>
</dbReference>
<evidence type="ECO:0000256" key="2">
    <source>
        <dbReference type="ARBA" id="ARBA00022723"/>
    </source>
</evidence>
<dbReference type="CDD" id="cd11064">
    <property type="entry name" value="CYP86A"/>
    <property type="match status" value="1"/>
</dbReference>
<dbReference type="GO" id="GO:0004497">
    <property type="term" value="F:monooxygenase activity"/>
    <property type="evidence" value="ECO:0007669"/>
    <property type="project" value="InterPro"/>
</dbReference>
<comment type="similarity">
    <text evidence="1">Belongs to the cytochrome P450 family.</text>
</comment>
<evidence type="ECO:0000256" key="3">
    <source>
        <dbReference type="ARBA" id="ARBA00023002"/>
    </source>
</evidence>
<dbReference type="EMBL" id="KQ244091">
    <property type="protein sequence ID" value="KNC74782.1"/>
    <property type="molecule type" value="Genomic_DNA"/>
</dbReference>
<dbReference type="InterPro" id="IPR036396">
    <property type="entry name" value="Cyt_P450_sf"/>
</dbReference>
<dbReference type="OrthoDB" id="1470350at2759"/>
<keyword evidence="7" id="KW-1185">Reference proteome</keyword>
<evidence type="ECO:0000256" key="5">
    <source>
        <dbReference type="PIRSR" id="PIRSR602401-1"/>
    </source>
</evidence>
<evidence type="ECO:0000256" key="4">
    <source>
        <dbReference type="ARBA" id="ARBA00023004"/>
    </source>
</evidence>
<feature type="binding site" description="axial binding residue" evidence="5">
    <location>
        <position position="371"/>
    </location>
    <ligand>
        <name>heme</name>
        <dbReference type="ChEBI" id="CHEBI:30413"/>
    </ligand>
    <ligandPart>
        <name>Fe</name>
        <dbReference type="ChEBI" id="CHEBI:18248"/>
    </ligandPart>
</feature>
<reference evidence="6 7" key="1">
    <citation type="submission" date="2011-02" db="EMBL/GenBank/DDBJ databases">
        <title>The Genome Sequence of Sphaeroforma arctica JP610.</title>
        <authorList>
            <consortium name="The Broad Institute Genome Sequencing Platform"/>
            <person name="Russ C."/>
            <person name="Cuomo C."/>
            <person name="Young S.K."/>
            <person name="Zeng Q."/>
            <person name="Gargeya S."/>
            <person name="Alvarado L."/>
            <person name="Berlin A."/>
            <person name="Chapman S.B."/>
            <person name="Chen Z."/>
            <person name="Freedman E."/>
            <person name="Gellesch M."/>
            <person name="Goldberg J."/>
            <person name="Griggs A."/>
            <person name="Gujja S."/>
            <person name="Heilman E."/>
            <person name="Heiman D."/>
            <person name="Howarth C."/>
            <person name="Mehta T."/>
            <person name="Neiman D."/>
            <person name="Pearson M."/>
            <person name="Roberts A."/>
            <person name="Saif S."/>
            <person name="Shea T."/>
            <person name="Shenoy N."/>
            <person name="Sisk P."/>
            <person name="Stolte C."/>
            <person name="Sykes S."/>
            <person name="White J."/>
            <person name="Yandava C."/>
            <person name="Burger G."/>
            <person name="Gray M.W."/>
            <person name="Holland P.W.H."/>
            <person name="King N."/>
            <person name="Lang F.B.F."/>
            <person name="Roger A.J."/>
            <person name="Ruiz-Trillo I."/>
            <person name="Haas B."/>
            <person name="Nusbaum C."/>
            <person name="Birren B."/>
        </authorList>
    </citation>
    <scope>NUCLEOTIDE SEQUENCE [LARGE SCALE GENOMIC DNA]</scope>
    <source>
        <strain evidence="6 7">JP610</strain>
    </source>
</reference>
<dbReference type="Pfam" id="PF00067">
    <property type="entry name" value="p450"/>
    <property type="match status" value="1"/>
</dbReference>
<keyword evidence="4 5" id="KW-0408">Iron</keyword>
<organism evidence="6 7">
    <name type="scientific">Sphaeroforma arctica JP610</name>
    <dbReference type="NCBI Taxonomy" id="667725"/>
    <lineage>
        <taxon>Eukaryota</taxon>
        <taxon>Ichthyosporea</taxon>
        <taxon>Ichthyophonida</taxon>
        <taxon>Sphaeroforma</taxon>
    </lineage>
</organism>
<dbReference type="GO" id="GO:0016705">
    <property type="term" value="F:oxidoreductase activity, acting on paired donors, with incorporation or reduction of molecular oxygen"/>
    <property type="evidence" value="ECO:0007669"/>
    <property type="project" value="InterPro"/>
</dbReference>
<dbReference type="Gene3D" id="1.10.630.10">
    <property type="entry name" value="Cytochrome P450"/>
    <property type="match status" value="1"/>
</dbReference>
<keyword evidence="5" id="KW-0349">Heme</keyword>
<dbReference type="GeneID" id="25913182"/>
<accession>A0A0L0FDE3</accession>
<dbReference type="InterPro" id="IPR002401">
    <property type="entry name" value="Cyt_P450_E_grp-I"/>
</dbReference>
<evidence type="ECO:0000313" key="7">
    <source>
        <dbReference type="Proteomes" id="UP000054560"/>
    </source>
</evidence>
<proteinExistence type="inferred from homology"/>
<dbReference type="PRINTS" id="PR00385">
    <property type="entry name" value="P450"/>
</dbReference>
<gene>
    <name evidence="6" type="ORF">SARC_12678</name>
</gene>
<sequence>MFSDNENVVVVTEPRNCEYILKTNFKNYIKGHRFNEKLGDVLGDGIFNADGHKWKLQRKTASHMFSTRALRENMAPVISRHVKHLVAVLDSASTIGETVDMQELFLQLTLNSIGEIAFGCDLSNPKMAWAGGGFGHAFDRTQKYTAARYINPIWRLCRKFNILDERKLRTAITDLDDCVADVIVNRKKLAETDGLDGCTDLLSRFMQMSDVNGVPFNDKYLRDVITNYMIAGRDTTANALTWGVYELAKHPDAQAKLLKEILEALGTDRPPTYHTVDSMAFAQAVVMETLRLHPSVPRDPKLCLADDLLPDGTFIPAGTTVVYAPWCQGRMESEWGKDCEKYIPERFIGRNPEDKPSPFKFNAFQAGPRTCLGMNMAYLEAKLTLVSLVQNFQFDLVQTTEPSIQFTVTLPMADGLRVRVCRRQAES</sequence>
<dbReference type="SUPFAM" id="SSF48264">
    <property type="entry name" value="Cytochrome P450"/>
    <property type="match status" value="1"/>
</dbReference>
<dbReference type="STRING" id="667725.A0A0L0FDE3"/>
<dbReference type="AlphaFoldDB" id="A0A0L0FDE3"/>
<dbReference type="GO" id="GO:0020037">
    <property type="term" value="F:heme binding"/>
    <property type="evidence" value="ECO:0007669"/>
    <property type="project" value="InterPro"/>
</dbReference>
<dbReference type="PANTHER" id="PTHR24296">
    <property type="entry name" value="CYTOCHROME P450"/>
    <property type="match status" value="1"/>
</dbReference>
<comment type="cofactor">
    <cofactor evidence="5">
        <name>heme</name>
        <dbReference type="ChEBI" id="CHEBI:30413"/>
    </cofactor>
</comment>